<organism evidence="1 2">
    <name type="scientific">Saccharothrix hoggarensis</name>
    <dbReference type="NCBI Taxonomy" id="913853"/>
    <lineage>
        <taxon>Bacteria</taxon>
        <taxon>Bacillati</taxon>
        <taxon>Actinomycetota</taxon>
        <taxon>Actinomycetes</taxon>
        <taxon>Pseudonocardiales</taxon>
        <taxon>Pseudonocardiaceae</taxon>
        <taxon>Saccharothrix</taxon>
    </lineage>
</organism>
<evidence type="ECO:0000313" key="1">
    <source>
        <dbReference type="EMBL" id="MFD1149785.1"/>
    </source>
</evidence>
<gene>
    <name evidence="1" type="ORF">ACFQ3T_21845</name>
</gene>
<keyword evidence="2" id="KW-1185">Reference proteome</keyword>
<proteinExistence type="predicted"/>
<accession>A0ABW3QYF1</accession>
<name>A0ABW3QYF1_9PSEU</name>
<dbReference type="EMBL" id="JBHTLK010000122">
    <property type="protein sequence ID" value="MFD1149785.1"/>
    <property type="molecule type" value="Genomic_DNA"/>
</dbReference>
<evidence type="ECO:0000313" key="2">
    <source>
        <dbReference type="Proteomes" id="UP001597168"/>
    </source>
</evidence>
<reference evidence="2" key="1">
    <citation type="journal article" date="2019" name="Int. J. Syst. Evol. Microbiol.">
        <title>The Global Catalogue of Microorganisms (GCM) 10K type strain sequencing project: providing services to taxonomists for standard genome sequencing and annotation.</title>
        <authorList>
            <consortium name="The Broad Institute Genomics Platform"/>
            <consortium name="The Broad Institute Genome Sequencing Center for Infectious Disease"/>
            <person name="Wu L."/>
            <person name="Ma J."/>
        </authorList>
    </citation>
    <scope>NUCLEOTIDE SEQUENCE [LARGE SCALE GENOMIC DNA]</scope>
    <source>
        <strain evidence="2">CCUG 60214</strain>
    </source>
</reference>
<sequence length="140" mass="14820">MATFEFHAEAGATPVDGRQGFWSTPEDDVRIWESQDGLLKFDEDSSSNQQLIRVELAAPGNAPLEVGAYTDVRTRATATNPGLVVISNGLACGPVHGGFTVHSIGRDPVTGRLTDVDVEVEHRCGAPDAPAFTARATLSS</sequence>
<dbReference type="Proteomes" id="UP001597168">
    <property type="component" value="Unassembled WGS sequence"/>
</dbReference>
<dbReference type="RefSeq" id="WP_380725283.1">
    <property type="nucleotide sequence ID" value="NZ_JBHTLK010000122.1"/>
</dbReference>
<protein>
    <submittedName>
        <fullName evidence="1">Uncharacterized protein</fullName>
    </submittedName>
</protein>
<comment type="caution">
    <text evidence="1">The sequence shown here is derived from an EMBL/GenBank/DDBJ whole genome shotgun (WGS) entry which is preliminary data.</text>
</comment>